<dbReference type="GO" id="GO:0042802">
    <property type="term" value="F:identical protein binding"/>
    <property type="evidence" value="ECO:0007669"/>
    <property type="project" value="UniProtKB-ARBA"/>
</dbReference>
<feature type="compositionally biased region" description="Basic and acidic residues" evidence="10">
    <location>
        <begin position="1212"/>
        <end position="1228"/>
    </location>
</feature>
<evidence type="ECO:0000256" key="5">
    <source>
        <dbReference type="ARBA" id="ARBA00023054"/>
    </source>
</evidence>
<evidence type="ECO:0000256" key="10">
    <source>
        <dbReference type="SAM" id="MobiDB-lite"/>
    </source>
</evidence>
<dbReference type="Gene3D" id="1.20.120.720">
    <property type="entry name" value="Myosin VI head, motor domain, U50 subdomain"/>
    <property type="match status" value="1"/>
</dbReference>
<feature type="region of interest" description="Disordered" evidence="10">
    <location>
        <begin position="1926"/>
        <end position="1973"/>
    </location>
</feature>
<dbReference type="GO" id="GO:0045214">
    <property type="term" value="P:sarcomere organization"/>
    <property type="evidence" value="ECO:0007669"/>
    <property type="project" value="UniProtKB-ARBA"/>
</dbReference>
<dbReference type="GO" id="GO:0016460">
    <property type="term" value="C:myosin II complex"/>
    <property type="evidence" value="ECO:0007669"/>
    <property type="project" value="UniProtKB-ARBA"/>
</dbReference>
<dbReference type="GO" id="GO:0060972">
    <property type="term" value="P:left/right pattern formation"/>
    <property type="evidence" value="ECO:0007669"/>
    <property type="project" value="UniProtKB-ARBA"/>
</dbReference>
<evidence type="ECO:0000313" key="13">
    <source>
        <dbReference type="EMBL" id="KAG5684114.1"/>
    </source>
</evidence>
<dbReference type="GO" id="GO:0045177">
    <property type="term" value="C:apical part of cell"/>
    <property type="evidence" value="ECO:0007669"/>
    <property type="project" value="UniProtKB-ARBA"/>
</dbReference>
<dbReference type="GO" id="GO:0031033">
    <property type="term" value="P:myosin filament organization"/>
    <property type="evidence" value="ECO:0007669"/>
    <property type="project" value="UniProtKB-ARBA"/>
</dbReference>
<dbReference type="FunFam" id="2.30.30.360:FF:000001">
    <property type="entry name" value="Myosin heavy chain"/>
    <property type="match status" value="1"/>
</dbReference>
<dbReference type="OrthoDB" id="10254995at2759"/>
<evidence type="ECO:0000256" key="9">
    <source>
        <dbReference type="PROSITE-ProRule" id="PRU00782"/>
    </source>
</evidence>
<evidence type="ECO:0000256" key="3">
    <source>
        <dbReference type="ARBA" id="ARBA00022840"/>
    </source>
</evidence>
<dbReference type="PANTHER" id="PTHR45615:SF40">
    <property type="entry name" value="MYOSIN HEAVY CHAIN, NON-MUSCLE"/>
    <property type="match status" value="1"/>
</dbReference>
<keyword evidence="2 9" id="KW-0547">Nucleotide-binding</keyword>
<dbReference type="Gene3D" id="1.10.10.820">
    <property type="match status" value="1"/>
</dbReference>
<feature type="compositionally biased region" description="Low complexity" evidence="10">
    <location>
        <begin position="1301"/>
        <end position="1322"/>
    </location>
</feature>
<name>A0A9J6CP91_POLVA</name>
<dbReference type="Pfam" id="PF02736">
    <property type="entry name" value="Myosin_N"/>
    <property type="match status" value="1"/>
</dbReference>
<dbReference type="PROSITE" id="PS51844">
    <property type="entry name" value="SH3_LIKE"/>
    <property type="match status" value="1"/>
</dbReference>
<dbReference type="GO" id="GO:0000146">
    <property type="term" value="F:microfilament motor activity"/>
    <property type="evidence" value="ECO:0007669"/>
    <property type="project" value="TreeGrafter"/>
</dbReference>
<dbReference type="GO" id="GO:0032982">
    <property type="term" value="C:myosin filament"/>
    <property type="evidence" value="ECO:0007669"/>
    <property type="project" value="TreeGrafter"/>
</dbReference>
<feature type="domain" description="Myosin N-terminal SH3-like" evidence="12">
    <location>
        <begin position="33"/>
        <end position="83"/>
    </location>
</feature>
<feature type="region of interest" description="Disordered" evidence="10">
    <location>
        <begin position="1463"/>
        <end position="1483"/>
    </location>
</feature>
<dbReference type="GO" id="GO:0051015">
    <property type="term" value="F:actin filament binding"/>
    <property type="evidence" value="ECO:0007669"/>
    <property type="project" value="InterPro"/>
</dbReference>
<dbReference type="FunFam" id="1.20.5.340:FF:000009">
    <property type="entry name" value="myosin-11 isoform X2"/>
    <property type="match status" value="1"/>
</dbReference>
<dbReference type="PROSITE" id="PS50096">
    <property type="entry name" value="IQ"/>
    <property type="match status" value="1"/>
</dbReference>
<dbReference type="SMART" id="SM00015">
    <property type="entry name" value="IQ"/>
    <property type="match status" value="1"/>
</dbReference>
<dbReference type="GO" id="GO:0005516">
    <property type="term" value="F:calmodulin binding"/>
    <property type="evidence" value="ECO:0007669"/>
    <property type="project" value="UniProtKB-KW"/>
</dbReference>
<keyword evidence="5" id="KW-0175">Coiled coil</keyword>
<dbReference type="Pfam" id="PF01576">
    <property type="entry name" value="Myosin_tail_1"/>
    <property type="match status" value="1"/>
</dbReference>
<dbReference type="SMART" id="SM00242">
    <property type="entry name" value="MYSc"/>
    <property type="match status" value="1"/>
</dbReference>
<dbReference type="FunFam" id="1.20.5.340:FF:000007">
    <property type="entry name" value="Myosin heavy chain, non-muscle"/>
    <property type="match status" value="1"/>
</dbReference>
<dbReference type="Gene3D" id="4.10.270.10">
    <property type="entry name" value="Myosin, subunit A"/>
    <property type="match status" value="1"/>
</dbReference>
<dbReference type="GO" id="GO:0030017">
    <property type="term" value="C:sarcomere"/>
    <property type="evidence" value="ECO:0007669"/>
    <property type="project" value="UniProtKB-ARBA"/>
</dbReference>
<dbReference type="EMBL" id="JADBJN010000001">
    <property type="protein sequence ID" value="KAG5684114.1"/>
    <property type="molecule type" value="Genomic_DNA"/>
</dbReference>
<comment type="similarity">
    <text evidence="1 9">Belongs to the TRAFAC class myosin-kinesin ATPase superfamily. Myosin family.</text>
</comment>
<keyword evidence="7 9" id="KW-0505">Motor protein</keyword>
<evidence type="ECO:0000256" key="1">
    <source>
        <dbReference type="ARBA" id="ARBA00008314"/>
    </source>
</evidence>
<dbReference type="FunFam" id="1.20.120.720:FF:000001">
    <property type="entry name" value="Myosin heavy chain, muscle"/>
    <property type="match status" value="1"/>
</dbReference>
<dbReference type="FunFam" id="1.10.10.820:FF:000001">
    <property type="entry name" value="Myosin heavy chain"/>
    <property type="match status" value="1"/>
</dbReference>
<dbReference type="Gene3D" id="1.20.5.340">
    <property type="match status" value="4"/>
</dbReference>
<dbReference type="GO" id="GO:0005524">
    <property type="term" value="F:ATP binding"/>
    <property type="evidence" value="ECO:0007669"/>
    <property type="project" value="UniProtKB-UniRule"/>
</dbReference>
<accession>A0A9J6CP91</accession>
<evidence type="ECO:0000256" key="7">
    <source>
        <dbReference type="ARBA" id="ARBA00023175"/>
    </source>
</evidence>
<dbReference type="GO" id="GO:0007424">
    <property type="term" value="P:open tracheal system development"/>
    <property type="evidence" value="ECO:0007669"/>
    <property type="project" value="UniProtKB-ARBA"/>
</dbReference>
<dbReference type="InterPro" id="IPR027417">
    <property type="entry name" value="P-loop_NTPase"/>
</dbReference>
<evidence type="ECO:0000259" key="12">
    <source>
        <dbReference type="PROSITE" id="PS51844"/>
    </source>
</evidence>
<feature type="compositionally biased region" description="Polar residues" evidence="10">
    <location>
        <begin position="1932"/>
        <end position="1945"/>
    </location>
</feature>
<dbReference type="GO" id="GO:0007560">
    <property type="term" value="P:imaginal disc morphogenesis"/>
    <property type="evidence" value="ECO:0007669"/>
    <property type="project" value="UniProtKB-ARBA"/>
</dbReference>
<comment type="caution">
    <text evidence="13">The sequence shown here is derived from an EMBL/GenBank/DDBJ whole genome shotgun (WGS) entry which is preliminary data.</text>
</comment>
<keyword evidence="6 9" id="KW-0518">Myosin</keyword>
<dbReference type="InterPro" id="IPR000048">
    <property type="entry name" value="IQ_motif_EF-hand-BS"/>
</dbReference>
<sequence length="1973" mass="227978">MSEDLRDRNDPELKCLSVERSNFNDPATQAEWTQKRLVWVPSDTQGFVAASIKGERGDEVEVELTETGKRIMILKDDIQKMNPPKFDKVEDMAELTCLNEASVLHNIKDRYYSGLIYTYSGLFCVVVNPYKKLPIYTEKIMEKYKGIKRHEVPPHVFAITDTAYRSMLQDREDQSILCTGESGAGKTENTKKVIQYLAYVAASKPKGSISGPSPALIIGELEQQLLQANPILEAFGNAKTVKNDNSSRFGKFIRINFDASGYISGANIETYLLEKSRAIRQASDERTFHIFYQLLAGATAEQRDKYILEDIKSYPFLSNGPLPVPGVDDYAEFQATVKSMGIMGMTTEDYNSIFKIVSAVLLFGSMKFKQERNNDQATLPDNTVAQKVAHLLGLSVTDMTKAFLTPRIKVGRDYVTKAQTKEQVEFAVEAIAKACYERLFKWLVTRINRSLDRTKRQGASFIAILDIAGFEIFQLNSYEQLCINYTNEKLQQLFNHTMFILEQEEYQREGIDWKFIDFGLDLQPTIDLIDKPGGIMALLDEECWFPKATDKTFVEKLTSAHSAHPKYMKTDFRGVADFAIVHYAGRVDYSAEKWLMKNMDPLNENVVSLLQSSADPFVVQIWKDAEIVGMAQQALSDTQFGARTRKGMFRTVSHLYKEQLSKLMDTLKNTNPNFVRCILPNHEKRSGKIEAQLVLDQLRCNGVLEGIRICRQGFPNRIPFQEFRQRYELLTPNVIPKGFMDGKKACEKMIQALELDNNLYRVGQSKIFFRAGVLAHLEEERDYKITDLIVNFQAFCRGYLARRNYQKRLQQLNAIRIIQRNCAAYLKLRNWQWWRLYTKVKPLLEVTKQEEKLVQKEDELRQIREKLDTLSKATAEYENKYQMAIEEKTHLAEQLQAEIELCAEAEESRMRLASRKQELEEMMQDLEARVEEEEERVNALNNEKKKLQLNIQDLEEQLEEEEAARQKLQLEKVQLDAKLKKYEEDVAVIDDQNQKLFKEKKLLEERANDLSQTLAEEEEKAKHLAKLKVKHEATIAELEERLRKDHQQRQESDRTKRKIETEVADLKEQLNEKRIQIEEIQQQLVKREEELTNTLLRIDEESAAKANAQKLQRELESQLAEVQEDLEAEKAARAKAEKQKRDLNEELEALKNELLDSLDTTAAQQELRSKREQEVASLKKALEEEAANHEGQLQDMRHKHSQELSAANEQLENNKKAKLALEKQKQTLEAENADLATELRNVNQSRQENDRRRKQAEQQFSEVQMKYAELERTRSEMQEKMIKIQQEADSLAQQLEEAETKASAAIKSASTIESQLSESQQLLEEETRQKLALSSKLRQLESEKEALQEQLEEDLEAKKNYERKMAELTAQMQEAKKKADEEGEIVKELEESKKKLNKDVEALQRQIQELQAANDRLDKSKKKLQSELEDTTIELEAQRTKVLELEKKQKVFDKVVAEEKAVSEQYAQERDAAERDAREKETKVLSLTRELDEAYEKIEDLESKRKSLQNELDELANTQGTADKNVHELEKAKRALESQLAELKAQNEELEDDLQLTEDAKLRLEVNMQALRTQFERDLQAKEEQAEEKRRGLVKNLRDLETELEEERKQRAAAVAAKKKLEGDLKDIEATLEMNNKVKEDALKQAKKLQGQMKDVLREAEDAKAAKEELAALSKEAERKIKVLEAEVIQLTEDLASSERARRAAEAERDELQEEINNNSSKGSLMIDEKRRLEARIAALEEELEEEQSNSELLVDRNRKALLNIEQITTELATEKSNAQKHENARTLLERQNKDLKAKLAEIETTQRTKVKAQMATLEAKIANLEEQLENEAKERLLQQKNNRKLEKKIKELTMNIEDERRHADSYKEQIEKLNNRNKILKRNLDEAEEEIQKEKTQKRKAQRDMEDMLESQETLNRELNTLKSKLRRGAGSSSMNFSTAGRLSTTHKRNSDDSSIQDESFDGPLKMDDIIQ</sequence>
<dbReference type="SUPFAM" id="SSF90257">
    <property type="entry name" value="Myosin rod fragments"/>
    <property type="match status" value="5"/>
</dbReference>
<dbReference type="Gene3D" id="3.40.850.10">
    <property type="entry name" value="Kinesin motor domain"/>
    <property type="match status" value="1"/>
</dbReference>
<dbReference type="GO" id="GO:0005938">
    <property type="term" value="C:cell cortex"/>
    <property type="evidence" value="ECO:0007669"/>
    <property type="project" value="UniProtKB-ARBA"/>
</dbReference>
<feature type="region of interest" description="Disordered" evidence="10">
    <location>
        <begin position="1301"/>
        <end position="1327"/>
    </location>
</feature>
<dbReference type="Pfam" id="PF00063">
    <property type="entry name" value="Myosin_head"/>
    <property type="match status" value="1"/>
</dbReference>
<keyword evidence="14" id="KW-1185">Reference proteome</keyword>
<feature type="region of interest" description="Actin-binding" evidence="9">
    <location>
        <begin position="660"/>
        <end position="682"/>
    </location>
</feature>
<dbReference type="CDD" id="cd14911">
    <property type="entry name" value="MYSc_Myh2_insects_mollusks"/>
    <property type="match status" value="1"/>
</dbReference>
<dbReference type="FunFam" id="1.20.58.530:FF:000003">
    <property type="entry name" value="Myosin heavy chain 10"/>
    <property type="match status" value="1"/>
</dbReference>
<keyword evidence="3 9" id="KW-0067">ATP-binding</keyword>
<dbReference type="InterPro" id="IPR001609">
    <property type="entry name" value="Myosin_head_motor_dom-like"/>
</dbReference>
<dbReference type="FunFam" id="3.30.70.1590:FF:000001">
    <property type="entry name" value="Myosin heavy chain"/>
    <property type="match status" value="1"/>
</dbReference>
<keyword evidence="8 9" id="KW-0009">Actin-binding</keyword>
<dbReference type="GO" id="GO:0007298">
    <property type="term" value="P:border follicle cell migration"/>
    <property type="evidence" value="ECO:0007669"/>
    <property type="project" value="UniProtKB-ARBA"/>
</dbReference>
<feature type="domain" description="Myosin motor" evidence="11">
    <location>
        <begin position="87"/>
        <end position="782"/>
    </location>
</feature>
<evidence type="ECO:0000256" key="8">
    <source>
        <dbReference type="ARBA" id="ARBA00023203"/>
    </source>
</evidence>
<organism evidence="13 14">
    <name type="scientific">Polypedilum vanderplanki</name>
    <name type="common">Sleeping chironomid midge</name>
    <dbReference type="NCBI Taxonomy" id="319348"/>
    <lineage>
        <taxon>Eukaryota</taxon>
        <taxon>Metazoa</taxon>
        <taxon>Ecdysozoa</taxon>
        <taxon>Arthropoda</taxon>
        <taxon>Hexapoda</taxon>
        <taxon>Insecta</taxon>
        <taxon>Pterygota</taxon>
        <taxon>Neoptera</taxon>
        <taxon>Endopterygota</taxon>
        <taxon>Diptera</taxon>
        <taxon>Nematocera</taxon>
        <taxon>Chironomoidea</taxon>
        <taxon>Chironomidae</taxon>
        <taxon>Chironominae</taxon>
        <taxon>Polypedilum</taxon>
        <taxon>Polypedilum</taxon>
    </lineage>
</organism>
<evidence type="ECO:0000256" key="4">
    <source>
        <dbReference type="ARBA" id="ARBA00022860"/>
    </source>
</evidence>
<dbReference type="FunFam" id="1.20.5.4820:FF:000002">
    <property type="entry name" value="Myosin heavy chain 10"/>
    <property type="match status" value="1"/>
</dbReference>
<dbReference type="PRINTS" id="PR00193">
    <property type="entry name" value="MYOSINHEAVY"/>
</dbReference>
<evidence type="ECO:0000256" key="2">
    <source>
        <dbReference type="ARBA" id="ARBA00022741"/>
    </source>
</evidence>
<feature type="binding site" evidence="9">
    <location>
        <begin position="180"/>
        <end position="187"/>
    </location>
    <ligand>
        <name>ATP</name>
        <dbReference type="ChEBI" id="CHEBI:30616"/>
    </ligand>
</feature>
<dbReference type="Proteomes" id="UP001107558">
    <property type="component" value="Chromosome 1"/>
</dbReference>
<keyword evidence="4" id="KW-0112">Calmodulin-binding</keyword>
<dbReference type="InterPro" id="IPR008989">
    <property type="entry name" value="Myosin_S1_N"/>
</dbReference>
<protein>
    <submittedName>
        <fullName evidence="13">Uncharacterized protein</fullName>
    </submittedName>
</protein>
<dbReference type="PANTHER" id="PTHR45615">
    <property type="entry name" value="MYOSIN HEAVY CHAIN, NON-MUSCLE"/>
    <property type="match status" value="1"/>
</dbReference>
<dbReference type="InterPro" id="IPR004009">
    <property type="entry name" value="SH3_Myosin"/>
</dbReference>
<dbReference type="PROSITE" id="PS51456">
    <property type="entry name" value="MYOSIN_MOTOR"/>
    <property type="match status" value="1"/>
</dbReference>
<dbReference type="SUPFAM" id="SSF52540">
    <property type="entry name" value="P-loop containing nucleoside triphosphate hydrolases"/>
    <property type="match status" value="1"/>
</dbReference>
<evidence type="ECO:0000259" key="11">
    <source>
        <dbReference type="PROSITE" id="PS51456"/>
    </source>
</evidence>
<proteinExistence type="inferred from homology"/>
<feature type="region of interest" description="Disordered" evidence="10">
    <location>
        <begin position="1889"/>
        <end position="1912"/>
    </location>
</feature>
<feature type="region of interest" description="Disordered" evidence="10">
    <location>
        <begin position="1695"/>
        <end position="1723"/>
    </location>
</feature>
<evidence type="ECO:0000256" key="6">
    <source>
        <dbReference type="ARBA" id="ARBA00023123"/>
    </source>
</evidence>
<dbReference type="Gene3D" id="6.10.250.2420">
    <property type="match status" value="1"/>
</dbReference>
<dbReference type="Pfam" id="PF00612">
    <property type="entry name" value="IQ"/>
    <property type="match status" value="1"/>
</dbReference>
<dbReference type="FunFam" id="3.40.850.10:FF:000101">
    <property type="entry name" value="Slow myosin heavy chain 2"/>
    <property type="match status" value="1"/>
</dbReference>
<dbReference type="GO" id="GO:0006936">
    <property type="term" value="P:muscle contraction"/>
    <property type="evidence" value="ECO:0007669"/>
    <property type="project" value="UniProtKB-ARBA"/>
</dbReference>
<evidence type="ECO:0000313" key="14">
    <source>
        <dbReference type="Proteomes" id="UP001107558"/>
    </source>
</evidence>
<feature type="compositionally biased region" description="Basic and acidic residues" evidence="10">
    <location>
        <begin position="1697"/>
        <end position="1707"/>
    </location>
</feature>
<dbReference type="Gene3D" id="3.30.70.1590">
    <property type="match status" value="1"/>
</dbReference>
<dbReference type="Gene3D" id="1.20.58.530">
    <property type="match status" value="1"/>
</dbReference>
<reference evidence="13" key="1">
    <citation type="submission" date="2021-03" db="EMBL/GenBank/DDBJ databases">
        <title>Chromosome level genome of the anhydrobiotic midge Polypedilum vanderplanki.</title>
        <authorList>
            <person name="Yoshida Y."/>
            <person name="Kikawada T."/>
            <person name="Gusev O."/>
        </authorList>
    </citation>
    <scope>NUCLEOTIDE SEQUENCE</scope>
    <source>
        <strain evidence="13">NIAS01</strain>
        <tissue evidence="13">Whole body or cell culture</tissue>
    </source>
</reference>
<feature type="region of interest" description="Disordered" evidence="10">
    <location>
        <begin position="1187"/>
        <end position="1262"/>
    </location>
</feature>
<dbReference type="InterPro" id="IPR002928">
    <property type="entry name" value="Myosin_tail"/>
</dbReference>
<dbReference type="InterPro" id="IPR036961">
    <property type="entry name" value="Kinesin_motor_dom_sf"/>
</dbReference>
<gene>
    <name evidence="13" type="ORF">PVAND_013359</name>
</gene>
<dbReference type="Gene3D" id="2.30.30.360">
    <property type="entry name" value="Myosin S1 fragment, N-terminal"/>
    <property type="match status" value="1"/>
</dbReference>